<dbReference type="STRING" id="157652.A0A371I6A9"/>
<dbReference type="EMBL" id="QJKJ01000823">
    <property type="protein sequence ID" value="RDY10551.1"/>
    <property type="molecule type" value="Genomic_DNA"/>
</dbReference>
<reference evidence="2" key="1">
    <citation type="submission" date="2018-05" db="EMBL/GenBank/DDBJ databases">
        <title>Draft genome of Mucuna pruriens seed.</title>
        <authorList>
            <person name="Nnadi N.E."/>
            <person name="Vos R."/>
            <person name="Hasami M.H."/>
            <person name="Devisetty U.K."/>
            <person name="Aguiy J.C."/>
        </authorList>
    </citation>
    <scope>NUCLEOTIDE SEQUENCE [LARGE SCALE GENOMIC DNA]</scope>
    <source>
        <strain evidence="2">JCA_2017</strain>
    </source>
</reference>
<feature type="non-terminal residue" evidence="2">
    <location>
        <position position="1"/>
    </location>
</feature>
<dbReference type="Proteomes" id="UP000257109">
    <property type="component" value="Unassembled WGS sequence"/>
</dbReference>
<gene>
    <name evidence="2" type="ORF">CR513_04922</name>
</gene>
<feature type="domain" description="Reverse transcriptase Ty1/copia-type" evidence="1">
    <location>
        <begin position="149"/>
        <end position="325"/>
    </location>
</feature>
<evidence type="ECO:0000313" key="3">
    <source>
        <dbReference type="Proteomes" id="UP000257109"/>
    </source>
</evidence>
<dbReference type="InterPro" id="IPR013103">
    <property type="entry name" value="RVT_2"/>
</dbReference>
<dbReference type="OrthoDB" id="119018at2759"/>
<keyword evidence="3" id="KW-1185">Reference proteome</keyword>
<organism evidence="2 3">
    <name type="scientific">Mucuna pruriens</name>
    <name type="common">Velvet bean</name>
    <name type="synonym">Dolichos pruriens</name>
    <dbReference type="NCBI Taxonomy" id="157652"/>
    <lineage>
        <taxon>Eukaryota</taxon>
        <taxon>Viridiplantae</taxon>
        <taxon>Streptophyta</taxon>
        <taxon>Embryophyta</taxon>
        <taxon>Tracheophyta</taxon>
        <taxon>Spermatophyta</taxon>
        <taxon>Magnoliopsida</taxon>
        <taxon>eudicotyledons</taxon>
        <taxon>Gunneridae</taxon>
        <taxon>Pentapetalae</taxon>
        <taxon>rosids</taxon>
        <taxon>fabids</taxon>
        <taxon>Fabales</taxon>
        <taxon>Fabaceae</taxon>
        <taxon>Papilionoideae</taxon>
        <taxon>50 kb inversion clade</taxon>
        <taxon>NPAAA clade</taxon>
        <taxon>indigoferoid/millettioid clade</taxon>
        <taxon>Phaseoleae</taxon>
        <taxon>Mucuna</taxon>
    </lineage>
</organism>
<name>A0A371I6A9_MUCPR</name>
<protein>
    <recommendedName>
        <fullName evidence="1">Reverse transcriptase Ty1/copia-type domain-containing protein</fullName>
    </recommendedName>
</protein>
<evidence type="ECO:0000259" key="1">
    <source>
        <dbReference type="Pfam" id="PF07727"/>
    </source>
</evidence>
<evidence type="ECO:0000313" key="2">
    <source>
        <dbReference type="EMBL" id="RDY10551.1"/>
    </source>
</evidence>
<dbReference type="Pfam" id="PF07727">
    <property type="entry name" value="RVT_2"/>
    <property type="match status" value="1"/>
</dbReference>
<accession>A0A371I6A9</accession>
<comment type="caution">
    <text evidence="2">The sequence shown here is derived from an EMBL/GenBank/DDBJ whole genome shotgun (WGS) entry which is preliminary data.</text>
</comment>
<dbReference type="AlphaFoldDB" id="A0A371I6A9"/>
<sequence>MDLAQETWTYKLEAHLKVEKHNLVRNLSNLLLHIDLFGPTRTASMSGKYYGLVVLIQLVIYKIEPILKKTLYELQKGRQPNISYFHPFGSECITLNIKENFGPLIFDDVKDKVRIRSIFKNQAQVALLFELEPKSIDDVLSDEGWIKKQVSLPKDKSIIATKWVFRYKLDENDKVVKNKAKLVVKGYSQHEGTNFTKLLLLWLAHNLMRLHQMDIKCAFLNDIINKKVYVKQPPRLRPFYGLKQALRAWFEKPSSFLVENGFRRGNVNITPFCKNYDSQFIIVQIYVDDIIFEATIESLSEESSTLMQKEFEMNMMGKLKFFLGL</sequence>
<proteinExistence type="predicted"/>